<evidence type="ECO:0000259" key="3">
    <source>
        <dbReference type="Pfam" id="PF02397"/>
    </source>
</evidence>
<dbReference type="EMBL" id="CP003418">
    <property type="protein sequence ID" value="AFH49779.1"/>
    <property type="molecule type" value="Genomic_DNA"/>
</dbReference>
<dbReference type="PANTHER" id="PTHR30576">
    <property type="entry name" value="COLANIC BIOSYNTHESIS UDP-GLUCOSE LIPID CARRIER TRANSFERASE"/>
    <property type="match status" value="1"/>
</dbReference>
<feature type="transmembrane region" description="Helical" evidence="2">
    <location>
        <begin position="14"/>
        <end position="35"/>
    </location>
</feature>
<keyword evidence="2" id="KW-0472">Membrane</keyword>
<dbReference type="AlphaFoldDB" id="I0ALC2"/>
<feature type="domain" description="Bacterial sugar transferase" evidence="3">
    <location>
        <begin position="9"/>
        <end position="185"/>
    </location>
</feature>
<gene>
    <name evidence="4" type="ordered locus">IALB_2074</name>
</gene>
<keyword evidence="2" id="KW-1133">Transmembrane helix</keyword>
<keyword evidence="2" id="KW-0812">Transmembrane</keyword>
<dbReference type="InterPro" id="IPR003362">
    <property type="entry name" value="Bact_transf"/>
</dbReference>
<dbReference type="Proteomes" id="UP000007394">
    <property type="component" value="Chromosome"/>
</dbReference>
<evidence type="ECO:0000313" key="5">
    <source>
        <dbReference type="Proteomes" id="UP000007394"/>
    </source>
</evidence>
<evidence type="ECO:0000256" key="2">
    <source>
        <dbReference type="SAM" id="Phobius"/>
    </source>
</evidence>
<comment type="similarity">
    <text evidence="1">Belongs to the bacterial sugar transferase family.</text>
</comment>
<dbReference type="KEGG" id="ial:IALB_2074"/>
<dbReference type="PANTHER" id="PTHR30576:SF0">
    <property type="entry name" value="UNDECAPRENYL-PHOSPHATE N-ACETYLGALACTOSAMINYL 1-PHOSPHATE TRANSFERASE-RELATED"/>
    <property type="match status" value="1"/>
</dbReference>
<keyword evidence="5" id="KW-1185">Reference proteome</keyword>
<accession>I0ALC2</accession>
<dbReference type="eggNOG" id="COG2148">
    <property type="taxonomic scope" value="Bacteria"/>
</dbReference>
<dbReference type="HOGENOM" id="CLU_024920_1_0_10"/>
<dbReference type="RefSeq" id="WP_014560928.1">
    <property type="nucleotide sequence ID" value="NC_017464.1"/>
</dbReference>
<protein>
    <submittedName>
        <fullName evidence="4">Lipopolysaccharide sugar transferase</fullName>
    </submittedName>
</protein>
<reference evidence="4 5" key="1">
    <citation type="journal article" date="2012" name="Front. Microbiol.">
        <title>Complete genome of Ignavibacterium album, a metabolically versatile, flagellated, facultative anaerobe from the phylum Chlorobi.</title>
        <authorList>
            <person name="Liu Z."/>
            <person name="Frigaard N.-U."/>
            <person name="Vogl K."/>
            <person name="Iino T."/>
            <person name="Ohkuma M."/>
            <person name="Overmann J."/>
            <person name="Bryant D.A."/>
        </authorList>
    </citation>
    <scope>NUCLEOTIDE SEQUENCE [LARGE SCALE GENOMIC DNA]</scope>
    <source>
        <strain evidence="5">DSM 19864 / JCM 16511 / NBRC 101810 / Mat9-16</strain>
    </source>
</reference>
<dbReference type="OrthoDB" id="9808602at2"/>
<dbReference type="Pfam" id="PF02397">
    <property type="entry name" value="Bac_transf"/>
    <property type="match status" value="1"/>
</dbReference>
<evidence type="ECO:0000313" key="4">
    <source>
        <dbReference type="EMBL" id="AFH49779.1"/>
    </source>
</evidence>
<sequence length="191" mass="22090">MGKQGSFLKRFTDILISIIVLIISLPFFIIAMITIKLDSKGPVFFIHERTGYKGKPFRMIKFRGMIDNALAFGPELTQENDPRITRVGKILRRTSFDEVPQFINVLKGDMSIIGPRPEIISITNTYNEYQRKVFDFKPGITGISQINGRQKLTPDQRTKMEIEYYEKENFWTDLKIIFKTFAVVLTNEGNI</sequence>
<keyword evidence="4" id="KW-0808">Transferase</keyword>
<name>I0ALC2_IGNAJ</name>
<organism evidence="4 5">
    <name type="scientific">Ignavibacterium album (strain DSM 19864 / JCM 16511 / NBRC 101810 / Mat9-16)</name>
    <dbReference type="NCBI Taxonomy" id="945713"/>
    <lineage>
        <taxon>Bacteria</taxon>
        <taxon>Pseudomonadati</taxon>
        <taxon>Ignavibacteriota</taxon>
        <taxon>Ignavibacteria</taxon>
        <taxon>Ignavibacteriales</taxon>
        <taxon>Ignavibacteriaceae</taxon>
        <taxon>Ignavibacterium</taxon>
    </lineage>
</organism>
<dbReference type="GO" id="GO:0016780">
    <property type="term" value="F:phosphotransferase activity, for other substituted phosphate groups"/>
    <property type="evidence" value="ECO:0007669"/>
    <property type="project" value="TreeGrafter"/>
</dbReference>
<dbReference type="STRING" id="945713.IALB_2074"/>
<evidence type="ECO:0000256" key="1">
    <source>
        <dbReference type="ARBA" id="ARBA00006464"/>
    </source>
</evidence>
<proteinExistence type="inferred from homology"/>